<evidence type="ECO:0000256" key="2">
    <source>
        <dbReference type="ARBA" id="ARBA00022614"/>
    </source>
</evidence>
<keyword evidence="13" id="KW-1185">Reference proteome</keyword>
<keyword evidence="3" id="KW-0812">Transmembrane</keyword>
<keyword evidence="5" id="KW-0677">Repeat</keyword>
<evidence type="ECO:0000256" key="7">
    <source>
        <dbReference type="ARBA" id="ARBA00023136"/>
    </source>
</evidence>
<dbReference type="Proteomes" id="UP001054252">
    <property type="component" value="Unassembled WGS sequence"/>
</dbReference>
<feature type="region of interest" description="Disordered" evidence="10">
    <location>
        <begin position="1"/>
        <end position="24"/>
    </location>
</feature>
<proteinExistence type="predicted"/>
<evidence type="ECO:0000256" key="6">
    <source>
        <dbReference type="ARBA" id="ARBA00022989"/>
    </source>
</evidence>
<keyword evidence="8" id="KW-0675">Receptor</keyword>
<evidence type="ECO:0000256" key="8">
    <source>
        <dbReference type="ARBA" id="ARBA00023170"/>
    </source>
</evidence>
<reference evidence="12 13" key="1">
    <citation type="journal article" date="2021" name="Commun. Biol.">
        <title>The genome of Shorea leprosula (Dipterocarpaceae) highlights the ecological relevance of drought in aseasonal tropical rainforests.</title>
        <authorList>
            <person name="Ng K.K.S."/>
            <person name="Kobayashi M.J."/>
            <person name="Fawcett J.A."/>
            <person name="Hatakeyama M."/>
            <person name="Paape T."/>
            <person name="Ng C.H."/>
            <person name="Ang C.C."/>
            <person name="Tnah L.H."/>
            <person name="Lee C.T."/>
            <person name="Nishiyama T."/>
            <person name="Sese J."/>
            <person name="O'Brien M.J."/>
            <person name="Copetti D."/>
            <person name="Mohd Noor M.I."/>
            <person name="Ong R.C."/>
            <person name="Putra M."/>
            <person name="Sireger I.Z."/>
            <person name="Indrioko S."/>
            <person name="Kosugi Y."/>
            <person name="Izuno A."/>
            <person name="Isagi Y."/>
            <person name="Lee S.L."/>
            <person name="Shimizu K.K."/>
        </authorList>
    </citation>
    <scope>NUCLEOTIDE SEQUENCE [LARGE SCALE GENOMIC DNA]</scope>
    <source>
        <strain evidence="12">214</strain>
    </source>
</reference>
<keyword evidence="6" id="KW-1133">Transmembrane helix</keyword>
<evidence type="ECO:0000256" key="3">
    <source>
        <dbReference type="ARBA" id="ARBA00022692"/>
    </source>
</evidence>
<evidence type="ECO:0000259" key="11">
    <source>
        <dbReference type="Pfam" id="PF08263"/>
    </source>
</evidence>
<keyword evidence="2" id="KW-0433">Leucine-rich repeat</keyword>
<evidence type="ECO:0000256" key="4">
    <source>
        <dbReference type="ARBA" id="ARBA00022729"/>
    </source>
</evidence>
<name>A0AAV5L7D1_9ROSI</name>
<dbReference type="GO" id="GO:0016020">
    <property type="term" value="C:membrane"/>
    <property type="evidence" value="ECO:0007669"/>
    <property type="project" value="UniProtKB-SubCell"/>
</dbReference>
<evidence type="ECO:0000313" key="12">
    <source>
        <dbReference type="EMBL" id="GKV33163.1"/>
    </source>
</evidence>
<keyword evidence="7" id="KW-0472">Membrane</keyword>
<dbReference type="InterPro" id="IPR046956">
    <property type="entry name" value="RLP23-like"/>
</dbReference>
<dbReference type="Pfam" id="PF08263">
    <property type="entry name" value="LRRNT_2"/>
    <property type="match status" value="1"/>
</dbReference>
<evidence type="ECO:0000256" key="9">
    <source>
        <dbReference type="ARBA" id="ARBA00023180"/>
    </source>
</evidence>
<dbReference type="InterPro" id="IPR013210">
    <property type="entry name" value="LRR_N_plant-typ"/>
</dbReference>
<gene>
    <name evidence="12" type="ORF">SLEP1_g41698</name>
</gene>
<protein>
    <recommendedName>
        <fullName evidence="11">Leucine-rich repeat-containing N-terminal plant-type domain-containing protein</fullName>
    </recommendedName>
</protein>
<dbReference type="SUPFAM" id="SSF52058">
    <property type="entry name" value="L domain-like"/>
    <property type="match status" value="1"/>
</dbReference>
<dbReference type="PANTHER" id="PTHR48061:SF12">
    <property type="entry name" value="DISEASE RESISTANCE LIKE PROTEIN"/>
    <property type="match status" value="1"/>
</dbReference>
<keyword evidence="9" id="KW-0325">Glycoprotein</keyword>
<dbReference type="EMBL" id="BPVZ01000099">
    <property type="protein sequence ID" value="GKV33163.1"/>
    <property type="molecule type" value="Genomic_DNA"/>
</dbReference>
<evidence type="ECO:0000256" key="5">
    <source>
        <dbReference type="ARBA" id="ARBA00022737"/>
    </source>
</evidence>
<accession>A0AAV5L7D1</accession>
<feature type="domain" description="Leucine-rich repeat-containing N-terminal plant-type" evidence="11">
    <location>
        <begin position="26"/>
        <end position="71"/>
    </location>
</feature>
<sequence>MLLQFRVQSSSPSQSSPDSSPHLCRSEERSALLDFKSTTTNLAESYFRSRDIIQTRNESKDCCLWEGITCDKVKGHVIGLDLSINHLEANPNTNSSLFRLEKLQSLNLAYNDFSYPNLSFGLTVGRV</sequence>
<dbReference type="InterPro" id="IPR032675">
    <property type="entry name" value="LRR_dom_sf"/>
</dbReference>
<dbReference type="PANTHER" id="PTHR48061">
    <property type="entry name" value="LEUCINE-RICH REPEAT RECEPTOR PROTEIN KINASE EMS1-LIKE-RELATED"/>
    <property type="match status" value="1"/>
</dbReference>
<dbReference type="Gene3D" id="3.80.10.10">
    <property type="entry name" value="Ribonuclease Inhibitor"/>
    <property type="match status" value="1"/>
</dbReference>
<comment type="caution">
    <text evidence="12">The sequence shown here is derived from an EMBL/GenBank/DDBJ whole genome shotgun (WGS) entry which is preliminary data.</text>
</comment>
<comment type="subcellular location">
    <subcellularLocation>
        <location evidence="1">Membrane</location>
        <topology evidence="1">Single-pass type I membrane protein</topology>
    </subcellularLocation>
</comment>
<dbReference type="AlphaFoldDB" id="A0AAV5L7D1"/>
<evidence type="ECO:0000313" key="13">
    <source>
        <dbReference type="Proteomes" id="UP001054252"/>
    </source>
</evidence>
<feature type="compositionally biased region" description="Low complexity" evidence="10">
    <location>
        <begin position="8"/>
        <end position="21"/>
    </location>
</feature>
<organism evidence="12 13">
    <name type="scientific">Rubroshorea leprosula</name>
    <dbReference type="NCBI Taxonomy" id="152421"/>
    <lineage>
        <taxon>Eukaryota</taxon>
        <taxon>Viridiplantae</taxon>
        <taxon>Streptophyta</taxon>
        <taxon>Embryophyta</taxon>
        <taxon>Tracheophyta</taxon>
        <taxon>Spermatophyta</taxon>
        <taxon>Magnoliopsida</taxon>
        <taxon>eudicotyledons</taxon>
        <taxon>Gunneridae</taxon>
        <taxon>Pentapetalae</taxon>
        <taxon>rosids</taxon>
        <taxon>malvids</taxon>
        <taxon>Malvales</taxon>
        <taxon>Dipterocarpaceae</taxon>
        <taxon>Rubroshorea</taxon>
    </lineage>
</organism>
<keyword evidence="4" id="KW-0732">Signal</keyword>
<evidence type="ECO:0000256" key="1">
    <source>
        <dbReference type="ARBA" id="ARBA00004479"/>
    </source>
</evidence>
<evidence type="ECO:0000256" key="10">
    <source>
        <dbReference type="SAM" id="MobiDB-lite"/>
    </source>
</evidence>